<keyword evidence="6 8" id="KW-0648">Protein biosynthesis</keyword>
<dbReference type="FunFam" id="2.40.30.10:FF:000007">
    <property type="entry name" value="Translation initiation factor IF-2"/>
    <property type="match status" value="1"/>
</dbReference>
<dbReference type="Pfam" id="PF22042">
    <property type="entry name" value="EF-G_D2"/>
    <property type="match status" value="1"/>
</dbReference>
<evidence type="ECO:0000313" key="15">
    <source>
        <dbReference type="Proteomes" id="UP000278587"/>
    </source>
</evidence>
<feature type="binding site" evidence="8">
    <location>
        <begin position="351"/>
        <end position="358"/>
    </location>
    <ligand>
        <name>GTP</name>
        <dbReference type="ChEBI" id="CHEBI:37565"/>
    </ligand>
</feature>
<dbReference type="InterPro" id="IPR009000">
    <property type="entry name" value="Transl_B-barrel_sf"/>
</dbReference>
<dbReference type="PROSITE" id="PS01176">
    <property type="entry name" value="IF2"/>
    <property type="match status" value="1"/>
</dbReference>
<dbReference type="Pfam" id="PF04760">
    <property type="entry name" value="IF2_N"/>
    <property type="match status" value="2"/>
</dbReference>
<dbReference type="Gene3D" id="3.40.50.10050">
    <property type="entry name" value="Translation initiation factor IF- 2, domain 3"/>
    <property type="match status" value="1"/>
</dbReference>
<dbReference type="Proteomes" id="UP000278587">
    <property type="component" value="Unassembled WGS sequence"/>
</dbReference>
<keyword evidence="7 8" id="KW-0342">GTP-binding</keyword>
<dbReference type="Gene3D" id="3.30.56.50">
    <property type="entry name" value="Putative DNA-binding domain, N-terminal subdomain of bacterial translation initiation factor IF2"/>
    <property type="match status" value="1"/>
</dbReference>
<dbReference type="InterPro" id="IPR006847">
    <property type="entry name" value="IF2_N"/>
</dbReference>
<dbReference type="InterPro" id="IPR053905">
    <property type="entry name" value="EF-G-like_DII"/>
</dbReference>
<evidence type="ECO:0000256" key="4">
    <source>
        <dbReference type="ARBA" id="ARBA00022540"/>
    </source>
</evidence>
<keyword evidence="5 8" id="KW-0547">Nucleotide-binding</keyword>
<name>A0A0P9K2G5_9PSED</name>
<dbReference type="NCBIfam" id="TIGR00487">
    <property type="entry name" value="IF-2"/>
    <property type="match status" value="1"/>
</dbReference>
<organism evidence="13 14">
    <name type="scientific">Pseudomonas caricapapayae</name>
    <dbReference type="NCBI Taxonomy" id="46678"/>
    <lineage>
        <taxon>Bacteria</taxon>
        <taxon>Pseudomonadati</taxon>
        <taxon>Pseudomonadota</taxon>
        <taxon>Gammaproteobacteria</taxon>
        <taxon>Pseudomonadales</taxon>
        <taxon>Pseudomonadaceae</taxon>
        <taxon>Pseudomonas</taxon>
    </lineage>
</organism>
<dbReference type="EMBL" id="RBUY01000232">
    <property type="protein sequence ID" value="RMV67996.1"/>
    <property type="molecule type" value="Genomic_DNA"/>
</dbReference>
<dbReference type="InterPro" id="IPR015760">
    <property type="entry name" value="TIF_IF2"/>
</dbReference>
<feature type="region of interest" description="G-domain" evidence="8">
    <location>
        <begin position="345"/>
        <end position="493"/>
    </location>
</feature>
<gene>
    <name evidence="8" type="primary">infB</name>
    <name evidence="13" type="ORF">ALP05_03007</name>
    <name evidence="12" type="ORF">ALQ84_04602</name>
</gene>
<dbReference type="InterPro" id="IPR005225">
    <property type="entry name" value="Small_GTP-bd"/>
</dbReference>
<evidence type="ECO:0000256" key="9">
    <source>
        <dbReference type="RuleBase" id="RU000644"/>
    </source>
</evidence>
<evidence type="ECO:0000313" key="14">
    <source>
        <dbReference type="Proteomes" id="UP000269872"/>
    </source>
</evidence>
<evidence type="ECO:0000256" key="2">
    <source>
        <dbReference type="ARBA" id="ARBA00020675"/>
    </source>
</evidence>
<dbReference type="RefSeq" id="WP_055010952.1">
    <property type="nucleotide sequence ID" value="NZ_LJPW01000161.1"/>
</dbReference>
<evidence type="ECO:0000256" key="3">
    <source>
        <dbReference type="ARBA" id="ARBA00022490"/>
    </source>
</evidence>
<dbReference type="Gene3D" id="2.40.30.10">
    <property type="entry name" value="Translation factors"/>
    <property type="match status" value="2"/>
</dbReference>
<dbReference type="SUPFAM" id="SSF50447">
    <property type="entry name" value="Translation proteins"/>
    <property type="match status" value="2"/>
</dbReference>
<dbReference type="NCBIfam" id="TIGR00231">
    <property type="entry name" value="small_GTP"/>
    <property type="match status" value="1"/>
</dbReference>
<comment type="similarity">
    <text evidence="1 8 9">Belongs to the TRAFAC class translation factor GTPase superfamily. Classic translation factor GTPase family. IF-2 subfamily.</text>
</comment>
<reference evidence="14 15" key="1">
    <citation type="submission" date="2018-08" db="EMBL/GenBank/DDBJ databases">
        <title>Recombination of ecologically and evolutionarily significant loci maintains genetic cohesion in the Pseudomonas syringae species complex.</title>
        <authorList>
            <person name="Dillon M."/>
            <person name="Thakur S."/>
            <person name="Almeida R.N.D."/>
            <person name="Weir B.S."/>
            <person name="Guttman D.S."/>
        </authorList>
    </citation>
    <scope>NUCLEOTIDE SEQUENCE [LARGE SCALE GENOMIC DNA]</scope>
    <source>
        <strain evidence="12 15">ICMP 4086</strain>
        <strain evidence="13 14">ICMP 7496</strain>
    </source>
</reference>
<dbReference type="Proteomes" id="UP000269872">
    <property type="component" value="Unassembled WGS sequence"/>
</dbReference>
<dbReference type="InterPro" id="IPR027417">
    <property type="entry name" value="P-loop_NTPase"/>
</dbReference>
<protein>
    <recommendedName>
        <fullName evidence="2 8">Translation initiation factor IF-2</fullName>
    </recommendedName>
</protein>
<evidence type="ECO:0000256" key="10">
    <source>
        <dbReference type="SAM" id="MobiDB-lite"/>
    </source>
</evidence>
<dbReference type="FunFam" id="3.40.50.10050:FF:000001">
    <property type="entry name" value="Translation initiation factor IF-2"/>
    <property type="match status" value="1"/>
</dbReference>
<dbReference type="InterPro" id="IPR000178">
    <property type="entry name" value="TF_IF2_bacterial-like"/>
</dbReference>
<feature type="compositionally biased region" description="Basic and acidic residues" evidence="10">
    <location>
        <begin position="226"/>
        <end position="235"/>
    </location>
</feature>
<dbReference type="GO" id="GO:0003924">
    <property type="term" value="F:GTPase activity"/>
    <property type="evidence" value="ECO:0007669"/>
    <property type="project" value="UniProtKB-UniRule"/>
</dbReference>
<comment type="subcellular location">
    <subcellularLocation>
        <location evidence="8">Cytoplasm</location>
    </subcellularLocation>
</comment>
<dbReference type="Pfam" id="PF08364">
    <property type="entry name" value="IF2_assoc"/>
    <property type="match status" value="1"/>
</dbReference>
<proteinExistence type="inferred from homology"/>
<dbReference type="InterPro" id="IPR000795">
    <property type="entry name" value="T_Tr_GTP-bd_dom"/>
</dbReference>
<dbReference type="Gene3D" id="3.40.50.300">
    <property type="entry name" value="P-loop containing nucleotide triphosphate hydrolases"/>
    <property type="match status" value="1"/>
</dbReference>
<dbReference type="PANTHER" id="PTHR43381:SF5">
    <property type="entry name" value="TR-TYPE G DOMAIN-CONTAINING PROTEIN"/>
    <property type="match status" value="1"/>
</dbReference>
<dbReference type="CDD" id="cd03702">
    <property type="entry name" value="IF2_mtIF2_II"/>
    <property type="match status" value="1"/>
</dbReference>
<dbReference type="SUPFAM" id="SSF52540">
    <property type="entry name" value="P-loop containing nucleoside triphosphate hydrolases"/>
    <property type="match status" value="1"/>
</dbReference>
<feature type="compositionally biased region" description="Basic and acidic residues" evidence="10">
    <location>
        <begin position="177"/>
        <end position="218"/>
    </location>
</feature>
<dbReference type="Pfam" id="PF11987">
    <property type="entry name" value="IF-2"/>
    <property type="match status" value="1"/>
</dbReference>
<dbReference type="PROSITE" id="PS51722">
    <property type="entry name" value="G_TR_2"/>
    <property type="match status" value="1"/>
</dbReference>
<evidence type="ECO:0000259" key="11">
    <source>
        <dbReference type="PROSITE" id="PS51722"/>
    </source>
</evidence>
<evidence type="ECO:0000256" key="5">
    <source>
        <dbReference type="ARBA" id="ARBA00022741"/>
    </source>
</evidence>
<dbReference type="InterPro" id="IPR013575">
    <property type="entry name" value="IF2_assoc_dom_bac"/>
</dbReference>
<dbReference type="GO" id="GO:0003743">
    <property type="term" value="F:translation initiation factor activity"/>
    <property type="evidence" value="ECO:0007669"/>
    <property type="project" value="UniProtKB-UniRule"/>
</dbReference>
<dbReference type="EMBL" id="RBOC01000030">
    <property type="protein sequence ID" value="RMM13943.1"/>
    <property type="molecule type" value="Genomic_DNA"/>
</dbReference>
<dbReference type="InterPro" id="IPR036925">
    <property type="entry name" value="TIF_IF2_dom3_sf"/>
</dbReference>
<dbReference type="Pfam" id="PF00009">
    <property type="entry name" value="GTP_EFTU"/>
    <property type="match status" value="1"/>
</dbReference>
<evidence type="ECO:0000256" key="7">
    <source>
        <dbReference type="ARBA" id="ARBA00023134"/>
    </source>
</evidence>
<feature type="compositionally biased region" description="Low complexity" evidence="10">
    <location>
        <begin position="142"/>
        <end position="176"/>
    </location>
</feature>
<feature type="domain" description="Tr-type G" evidence="11">
    <location>
        <begin position="342"/>
        <end position="511"/>
    </location>
</feature>
<dbReference type="PANTHER" id="PTHR43381">
    <property type="entry name" value="TRANSLATION INITIATION FACTOR IF-2-RELATED"/>
    <property type="match status" value="1"/>
</dbReference>
<dbReference type="OrthoDB" id="9811804at2"/>
<dbReference type="SUPFAM" id="SSF52156">
    <property type="entry name" value="Initiation factor IF2/eIF5b, domain 3"/>
    <property type="match status" value="1"/>
</dbReference>
<evidence type="ECO:0000256" key="8">
    <source>
        <dbReference type="HAMAP-Rule" id="MF_00100"/>
    </source>
</evidence>
<feature type="binding site" evidence="8">
    <location>
        <begin position="451"/>
        <end position="454"/>
    </location>
    <ligand>
        <name>GTP</name>
        <dbReference type="ChEBI" id="CHEBI:37565"/>
    </ligand>
</feature>
<sequence>MTQVTVKELAKVVDTPVERLLQQMREAGLPHTAAEQVVTDNEKQALLTHLKSGHKAKVEEPRKITLQRKTTSTLRVAGSKSISVEVRKKKVFVQRSPEEIEAERKREMDERRAVENAARQKAEEEAKRRAEEDARNQPAVGEPASAPAQPVAAAEPVREAPAAAAAPAPASAAPSADARKRDEQRRPDKPRADDRNARGGDGERKNAPHRASVKEKAPAPRVAPRTTDEESDSFRRGGRGKSKLKKRNAHGFQSPTGPVIRDVAIGETITVGELSAQMSVKAAEVIKFMFKMGTPVTINQVLDQETAQLIAEELGHKVTLVSDNALEDSLAESLKFEGESFSRAPVVTVMGHVDHGKTSLLDYIRRAKVAAGEAGGITQHIGAYHVETERGMVTFLDTPGHAAFTAMRARGAKATDIVILVVAADDGVMPQTIEAVQHAVAAGVPLVVAVNKIDKPGADLDRIRSELSVHGVTSEEWGGDTPFVSVSAKMGTGVDELLEAVLLQAEVLELKATPSAPGRGVVVESRLDKGRGPVATVLVQDGTLRQGDMVLVGSNFGRIRAMLDENGKPVKEAGPSIPVEILGLDGTPDAGDEMSVLADEKKAREVALFRQGKFREVKLARAHAGKLENIFENMGQEEKKTLNIVLKSDVRGSLEALQGALGGLGNDEVQVRVVGGGVGGITESDANLALASNAVLFGFNVRADAGARKIVEQEGLDMRYYNVIYDIIEDVKKALTGMLGSDVRENILGIAEVRDVFRSPKFGAIAGCMVLEGTVYRNRPIRVLREDIVIFEGELESLRRFKDDAAEVRAGMECGIGVKSYNDVKVGDKIEVFEKVQVARSL</sequence>
<keyword evidence="3 8" id="KW-0963">Cytoplasm</keyword>
<keyword evidence="4 8" id="KW-0396">Initiation factor</keyword>
<dbReference type="CDD" id="cd03692">
    <property type="entry name" value="mtIF2_IVc"/>
    <property type="match status" value="1"/>
</dbReference>
<evidence type="ECO:0000256" key="6">
    <source>
        <dbReference type="ARBA" id="ARBA00022917"/>
    </source>
</evidence>
<feature type="region of interest" description="Disordered" evidence="10">
    <location>
        <begin position="94"/>
        <end position="258"/>
    </location>
</feature>
<dbReference type="AlphaFoldDB" id="A0A0P9K2G5"/>
<evidence type="ECO:0000313" key="13">
    <source>
        <dbReference type="EMBL" id="RMV67996.1"/>
    </source>
</evidence>
<comment type="caution">
    <text evidence="13">The sequence shown here is derived from an EMBL/GenBank/DDBJ whole genome shotgun (WGS) entry which is preliminary data.</text>
</comment>
<accession>A0A0P9K2G5</accession>
<dbReference type="InterPro" id="IPR044145">
    <property type="entry name" value="IF2_II"/>
</dbReference>
<evidence type="ECO:0000256" key="1">
    <source>
        <dbReference type="ARBA" id="ARBA00007733"/>
    </source>
</evidence>
<feature type="compositionally biased region" description="Basic and acidic residues" evidence="10">
    <location>
        <begin position="96"/>
        <end position="135"/>
    </location>
</feature>
<dbReference type="HAMAP" id="MF_00100_B">
    <property type="entry name" value="IF_2_B"/>
    <property type="match status" value="1"/>
</dbReference>
<dbReference type="InterPro" id="IPR023115">
    <property type="entry name" value="TIF_IF2_dom3"/>
</dbReference>
<dbReference type="SUPFAM" id="SSF46955">
    <property type="entry name" value="Putative DNA-binding domain"/>
    <property type="match status" value="1"/>
</dbReference>
<dbReference type="FunFam" id="3.40.50.300:FF:000019">
    <property type="entry name" value="Translation initiation factor IF-2"/>
    <property type="match status" value="1"/>
</dbReference>
<dbReference type="CDD" id="cd01887">
    <property type="entry name" value="IF2_eIF5B"/>
    <property type="match status" value="1"/>
</dbReference>
<dbReference type="InterPro" id="IPR009061">
    <property type="entry name" value="DNA-bd_dom_put_sf"/>
</dbReference>
<dbReference type="FunFam" id="2.40.30.10:FF:000008">
    <property type="entry name" value="Translation initiation factor IF-2"/>
    <property type="match status" value="1"/>
</dbReference>
<comment type="function">
    <text evidence="8 9">One of the essential components for the initiation of protein synthesis. Protects formylmethionyl-tRNA from spontaneous hydrolysis and promotes its binding to the 30S ribosomal subunits. Also involved in the hydrolysis of GTP during the formation of the 70S ribosomal complex.</text>
</comment>
<evidence type="ECO:0000313" key="12">
    <source>
        <dbReference type="EMBL" id="RMM13943.1"/>
    </source>
</evidence>
<dbReference type="GO" id="GO:0005829">
    <property type="term" value="C:cytosol"/>
    <property type="evidence" value="ECO:0007669"/>
    <property type="project" value="TreeGrafter"/>
</dbReference>
<dbReference type="GO" id="GO:0005525">
    <property type="term" value="F:GTP binding"/>
    <property type="evidence" value="ECO:0007669"/>
    <property type="project" value="UniProtKB-KW"/>
</dbReference>
<feature type="compositionally biased region" description="Basic residues" evidence="10">
    <location>
        <begin position="236"/>
        <end position="249"/>
    </location>
</feature>
<feature type="binding site" evidence="8">
    <location>
        <begin position="397"/>
        <end position="401"/>
    </location>
    <ligand>
        <name>GTP</name>
        <dbReference type="ChEBI" id="CHEBI:37565"/>
    </ligand>
</feature>